<sequence length="93" mass="10666">MAADLPFLILPKVGHNCRIVAFFLRIAKAAPGKTWAVFYILSAFSFSQEIVRHVHREKPVVQQYAREVLGRPFYIEMDVKGTLIQFLLSTTRT</sequence>
<evidence type="ECO:0000313" key="2">
    <source>
        <dbReference type="Proteomes" id="UP000828390"/>
    </source>
</evidence>
<proteinExistence type="predicted"/>
<reference evidence="1" key="2">
    <citation type="submission" date="2020-11" db="EMBL/GenBank/DDBJ databases">
        <authorList>
            <person name="McCartney M.A."/>
            <person name="Auch B."/>
            <person name="Kono T."/>
            <person name="Mallez S."/>
            <person name="Becker A."/>
            <person name="Gohl D.M."/>
            <person name="Silverstein K.A.T."/>
            <person name="Koren S."/>
            <person name="Bechman K.B."/>
            <person name="Herman A."/>
            <person name="Abrahante J.E."/>
            <person name="Garbe J."/>
        </authorList>
    </citation>
    <scope>NUCLEOTIDE SEQUENCE</scope>
    <source>
        <strain evidence="1">Duluth1</strain>
        <tissue evidence="1">Whole animal</tissue>
    </source>
</reference>
<dbReference type="Proteomes" id="UP000828390">
    <property type="component" value="Unassembled WGS sequence"/>
</dbReference>
<name>A0A9D3Z5F3_DREPO</name>
<dbReference type="EMBL" id="JAIWYP010000014">
    <property type="protein sequence ID" value="KAH3710637.1"/>
    <property type="molecule type" value="Genomic_DNA"/>
</dbReference>
<organism evidence="1 2">
    <name type="scientific">Dreissena polymorpha</name>
    <name type="common">Zebra mussel</name>
    <name type="synonym">Mytilus polymorpha</name>
    <dbReference type="NCBI Taxonomy" id="45954"/>
    <lineage>
        <taxon>Eukaryota</taxon>
        <taxon>Metazoa</taxon>
        <taxon>Spiralia</taxon>
        <taxon>Lophotrochozoa</taxon>
        <taxon>Mollusca</taxon>
        <taxon>Bivalvia</taxon>
        <taxon>Autobranchia</taxon>
        <taxon>Heteroconchia</taxon>
        <taxon>Euheterodonta</taxon>
        <taxon>Imparidentia</taxon>
        <taxon>Neoheterodontei</taxon>
        <taxon>Myida</taxon>
        <taxon>Dreissenoidea</taxon>
        <taxon>Dreissenidae</taxon>
        <taxon>Dreissena</taxon>
    </lineage>
</organism>
<protein>
    <submittedName>
        <fullName evidence="1">Uncharacterized protein</fullName>
    </submittedName>
</protein>
<evidence type="ECO:0000313" key="1">
    <source>
        <dbReference type="EMBL" id="KAH3710637.1"/>
    </source>
</evidence>
<comment type="caution">
    <text evidence="1">The sequence shown here is derived from an EMBL/GenBank/DDBJ whole genome shotgun (WGS) entry which is preliminary data.</text>
</comment>
<accession>A0A9D3Z5F3</accession>
<reference evidence="1" key="1">
    <citation type="journal article" date="2019" name="bioRxiv">
        <title>The Genome of the Zebra Mussel, Dreissena polymorpha: A Resource for Invasive Species Research.</title>
        <authorList>
            <person name="McCartney M.A."/>
            <person name="Auch B."/>
            <person name="Kono T."/>
            <person name="Mallez S."/>
            <person name="Zhang Y."/>
            <person name="Obille A."/>
            <person name="Becker A."/>
            <person name="Abrahante J.E."/>
            <person name="Garbe J."/>
            <person name="Badalamenti J.P."/>
            <person name="Herman A."/>
            <person name="Mangelson H."/>
            <person name="Liachko I."/>
            <person name="Sullivan S."/>
            <person name="Sone E.D."/>
            <person name="Koren S."/>
            <person name="Silverstein K.A.T."/>
            <person name="Beckman K.B."/>
            <person name="Gohl D.M."/>
        </authorList>
    </citation>
    <scope>NUCLEOTIDE SEQUENCE</scope>
    <source>
        <strain evidence="1">Duluth1</strain>
        <tissue evidence="1">Whole animal</tissue>
    </source>
</reference>
<dbReference type="AlphaFoldDB" id="A0A9D3Z5F3"/>
<keyword evidence="2" id="KW-1185">Reference proteome</keyword>
<gene>
    <name evidence="1" type="ORF">DPMN_070126</name>
</gene>